<proteinExistence type="predicted"/>
<feature type="region of interest" description="Disordered" evidence="1">
    <location>
        <begin position="1"/>
        <end position="57"/>
    </location>
</feature>
<dbReference type="EMBL" id="JAVRRT010000009">
    <property type="protein sequence ID" value="KAK5168810.1"/>
    <property type="molecule type" value="Genomic_DNA"/>
</dbReference>
<gene>
    <name evidence="2" type="ORF">LTR77_006119</name>
</gene>
<evidence type="ECO:0000313" key="3">
    <source>
        <dbReference type="Proteomes" id="UP001337655"/>
    </source>
</evidence>
<protein>
    <submittedName>
        <fullName evidence="2">Uncharacterized protein</fullName>
    </submittedName>
</protein>
<evidence type="ECO:0000313" key="2">
    <source>
        <dbReference type="EMBL" id="KAK5168810.1"/>
    </source>
</evidence>
<dbReference type="RefSeq" id="XP_064658276.1">
    <property type="nucleotide sequence ID" value="XM_064803361.1"/>
</dbReference>
<reference evidence="2 3" key="1">
    <citation type="submission" date="2023-08" db="EMBL/GenBank/DDBJ databases">
        <title>Black Yeasts Isolated from many extreme environments.</title>
        <authorList>
            <person name="Coleine C."/>
            <person name="Stajich J.E."/>
            <person name="Selbmann L."/>
        </authorList>
    </citation>
    <scope>NUCLEOTIDE SEQUENCE [LARGE SCALE GENOMIC DNA]</scope>
    <source>
        <strain evidence="2 3">CCFEE 5935</strain>
    </source>
</reference>
<accession>A0AAV9P7P0</accession>
<sequence length="150" mass="16892">MAKRKREDEGDGELVKDKHPKSIAEDLVEGNAAGREAAAQSTGALSLDRQQNEETPLRKRASLLGLPAELRNVIYFMVLNNNTGGYLDLSIDASNHQQPAILRTSRQIREEAIKIWYGNSFVLYTDRFKLEPQPEGPEHWIWHMPGGPTL</sequence>
<keyword evidence="3" id="KW-1185">Reference proteome</keyword>
<dbReference type="AlphaFoldDB" id="A0AAV9P7P0"/>
<comment type="caution">
    <text evidence="2">The sequence shown here is derived from an EMBL/GenBank/DDBJ whole genome shotgun (WGS) entry which is preliminary data.</text>
</comment>
<name>A0AAV9P7P0_9PEZI</name>
<evidence type="ECO:0000256" key="1">
    <source>
        <dbReference type="SAM" id="MobiDB-lite"/>
    </source>
</evidence>
<feature type="compositionally biased region" description="Basic and acidic residues" evidence="1">
    <location>
        <begin position="1"/>
        <end position="24"/>
    </location>
</feature>
<organism evidence="2 3">
    <name type="scientific">Saxophila tyrrhenica</name>
    <dbReference type="NCBI Taxonomy" id="1690608"/>
    <lineage>
        <taxon>Eukaryota</taxon>
        <taxon>Fungi</taxon>
        <taxon>Dikarya</taxon>
        <taxon>Ascomycota</taxon>
        <taxon>Pezizomycotina</taxon>
        <taxon>Dothideomycetes</taxon>
        <taxon>Dothideomycetidae</taxon>
        <taxon>Mycosphaerellales</taxon>
        <taxon>Extremaceae</taxon>
        <taxon>Saxophila</taxon>
    </lineage>
</organism>
<dbReference type="GeneID" id="89927459"/>
<dbReference type="Proteomes" id="UP001337655">
    <property type="component" value="Unassembled WGS sequence"/>
</dbReference>